<evidence type="ECO:0000313" key="4">
    <source>
        <dbReference type="Proteomes" id="UP000311382"/>
    </source>
</evidence>
<proteinExistence type="inferred from homology"/>
<dbReference type="GO" id="GO:0031929">
    <property type="term" value="P:TOR signaling"/>
    <property type="evidence" value="ECO:0007669"/>
    <property type="project" value="TreeGrafter"/>
</dbReference>
<dbReference type="AlphaFoldDB" id="A0A5C5FY94"/>
<comment type="caution">
    <text evidence="3">The sequence shown here is derived from an EMBL/GenBank/DDBJ whole genome shotgun (WGS) entry which is preliminary data.</text>
</comment>
<name>A0A5C5FY94_9BASI</name>
<dbReference type="Pfam" id="PF04176">
    <property type="entry name" value="TIP41"/>
    <property type="match status" value="1"/>
</dbReference>
<feature type="region of interest" description="Disordered" evidence="2">
    <location>
        <begin position="363"/>
        <end position="409"/>
    </location>
</feature>
<evidence type="ECO:0000313" key="3">
    <source>
        <dbReference type="EMBL" id="TNY21847.1"/>
    </source>
</evidence>
<protein>
    <submittedName>
        <fullName evidence="3">Putative signal transduction-related protein</fullName>
    </submittedName>
</protein>
<dbReference type="STRING" id="5288.A0A5C5FY94"/>
<feature type="compositionally biased region" description="Gly residues" evidence="2">
    <location>
        <begin position="363"/>
        <end position="376"/>
    </location>
</feature>
<dbReference type="GO" id="GO:0005829">
    <property type="term" value="C:cytosol"/>
    <property type="evidence" value="ECO:0007669"/>
    <property type="project" value="TreeGrafter"/>
</dbReference>
<dbReference type="EMBL" id="SOZI01000036">
    <property type="protein sequence ID" value="TNY21847.1"/>
    <property type="molecule type" value="Genomic_DNA"/>
</dbReference>
<dbReference type="PANTHER" id="PTHR21021">
    <property type="entry name" value="GAF/PUTATIVE CYTOSKELETAL PROTEIN"/>
    <property type="match status" value="1"/>
</dbReference>
<dbReference type="InterPro" id="IPR051330">
    <property type="entry name" value="Phosphatase_reg/MetRdx"/>
</dbReference>
<dbReference type="PANTHER" id="PTHR21021:SF16">
    <property type="entry name" value="TIP41-LIKE PROTEIN"/>
    <property type="match status" value="1"/>
</dbReference>
<dbReference type="Proteomes" id="UP000311382">
    <property type="component" value="Unassembled WGS sequence"/>
</dbReference>
<reference evidence="3 4" key="1">
    <citation type="submission" date="2019-03" db="EMBL/GenBank/DDBJ databases">
        <title>Rhodosporidium diobovatum UCD-FST 08-225 genome sequencing, assembly, and annotation.</title>
        <authorList>
            <person name="Fakankun I.U."/>
            <person name="Fristensky B."/>
            <person name="Levin D.B."/>
        </authorList>
    </citation>
    <scope>NUCLEOTIDE SEQUENCE [LARGE SCALE GENOMIC DNA]</scope>
    <source>
        <strain evidence="3 4">UCD-FST 08-225</strain>
    </source>
</reference>
<feature type="compositionally biased region" description="Low complexity" evidence="2">
    <location>
        <begin position="254"/>
        <end position="263"/>
    </location>
</feature>
<evidence type="ECO:0000256" key="1">
    <source>
        <dbReference type="ARBA" id="ARBA00006658"/>
    </source>
</evidence>
<dbReference type="InterPro" id="IPR007303">
    <property type="entry name" value="TIP41-like"/>
</dbReference>
<comment type="similarity">
    <text evidence="1">Belongs to the TIP41 family.</text>
</comment>
<keyword evidence="4" id="KW-1185">Reference proteome</keyword>
<gene>
    <name evidence="3" type="ORF">DMC30DRAFT_362761</name>
</gene>
<organism evidence="3 4">
    <name type="scientific">Rhodotorula diobovata</name>
    <dbReference type="NCBI Taxonomy" id="5288"/>
    <lineage>
        <taxon>Eukaryota</taxon>
        <taxon>Fungi</taxon>
        <taxon>Dikarya</taxon>
        <taxon>Basidiomycota</taxon>
        <taxon>Pucciniomycotina</taxon>
        <taxon>Microbotryomycetes</taxon>
        <taxon>Sporidiobolales</taxon>
        <taxon>Sporidiobolaceae</taxon>
        <taxon>Rhodotorula</taxon>
    </lineage>
</organism>
<feature type="region of interest" description="Disordered" evidence="2">
    <location>
        <begin position="249"/>
        <end position="329"/>
    </location>
</feature>
<accession>A0A5C5FY94</accession>
<evidence type="ECO:0000256" key="2">
    <source>
        <dbReference type="SAM" id="MobiDB-lite"/>
    </source>
</evidence>
<dbReference type="OrthoDB" id="10253878at2759"/>
<sequence>MPASSTPRLRTDPHRGQRQFHIDDWTVTSTKRPILSIPEADAASAQLDLALPEICFGNNALSIRHDPSGFELEWNTLDMLAAVKKGDGWDTDPAAGAVRVAHADEWSRGQAASGSTTDLTVQKPFDWTYTTLHTGRIAASPSSPPEWIPAPPTHPGIPLALLARTDIPILFYDEVPLFEDELGDNGIADVTVRVRINHLSLFILSRFALRIDGVLFRQFDTRVFHRFGTPELVREVKGREAPYAAVRARLAGPSSSSSSSSSSPARPLPEPAGQGHRAPAPAPAPPASASGLAAPRTPFASPVPALAHNPARTPLASSPRAVGPPPEPAADLTPLTDLNWVARVLDELALADALAGVRVGDAGHGGRGGEGEGTWEGLGRRLEVLRVPGARAGEGEGAGEGEDQTAGAQ</sequence>